<feature type="signal peptide" evidence="1">
    <location>
        <begin position="1"/>
        <end position="23"/>
    </location>
</feature>
<keyword evidence="1" id="KW-0732">Signal</keyword>
<dbReference type="AlphaFoldDB" id="A0AA35M724"/>
<evidence type="ECO:0000256" key="1">
    <source>
        <dbReference type="SAM" id="SignalP"/>
    </source>
</evidence>
<dbReference type="EMBL" id="CABFNP030001102">
    <property type="protein sequence ID" value="CAI6091325.1"/>
    <property type="molecule type" value="Genomic_DNA"/>
</dbReference>
<evidence type="ECO:0000313" key="2">
    <source>
        <dbReference type="EMBL" id="CAI6091325.1"/>
    </source>
</evidence>
<evidence type="ECO:0000313" key="3">
    <source>
        <dbReference type="Proteomes" id="UP001160390"/>
    </source>
</evidence>
<sequence>MVAIKNLSIASAVLLSIADQGLAAPINTRSPKNGVKTSLAHSALSAAGNIGAAFAGAPRDLGDLEEGDFDELDELVTRSPKNGVKTSLAHSALSAAGNIGAAFAGAPRDLGDEDLVARALEELDERDVMDIYARYFDNAEDFEY</sequence>
<accession>A0AA35M724</accession>
<keyword evidence="3" id="KW-1185">Reference proteome</keyword>
<gene>
    <name evidence="2" type="ORF">CCHLO57077_00019468</name>
</gene>
<comment type="caution">
    <text evidence="2">The sequence shown here is derived from an EMBL/GenBank/DDBJ whole genome shotgun (WGS) entry which is preliminary data.</text>
</comment>
<feature type="chain" id="PRO_5041411518" evidence="1">
    <location>
        <begin position="24"/>
        <end position="144"/>
    </location>
</feature>
<protein>
    <submittedName>
        <fullName evidence="2">Uncharacterized protein</fullName>
    </submittedName>
</protein>
<reference evidence="2" key="1">
    <citation type="submission" date="2023-01" db="EMBL/GenBank/DDBJ databases">
        <authorList>
            <person name="Piombo E."/>
        </authorList>
    </citation>
    <scope>NUCLEOTIDE SEQUENCE</scope>
</reference>
<name>A0AA35M724_9HYPO</name>
<dbReference type="Proteomes" id="UP001160390">
    <property type="component" value="Unassembled WGS sequence"/>
</dbReference>
<organism evidence="2 3">
    <name type="scientific">Clonostachys chloroleuca</name>
    <dbReference type="NCBI Taxonomy" id="1926264"/>
    <lineage>
        <taxon>Eukaryota</taxon>
        <taxon>Fungi</taxon>
        <taxon>Dikarya</taxon>
        <taxon>Ascomycota</taxon>
        <taxon>Pezizomycotina</taxon>
        <taxon>Sordariomycetes</taxon>
        <taxon>Hypocreomycetidae</taxon>
        <taxon>Hypocreales</taxon>
        <taxon>Bionectriaceae</taxon>
        <taxon>Clonostachys</taxon>
    </lineage>
</organism>
<proteinExistence type="predicted"/>